<evidence type="ECO:0000256" key="5">
    <source>
        <dbReference type="ARBA" id="ARBA00023015"/>
    </source>
</evidence>
<dbReference type="InterPro" id="IPR011006">
    <property type="entry name" value="CheY-like_superfamily"/>
</dbReference>
<dbReference type="GO" id="GO:0000987">
    <property type="term" value="F:cis-regulatory region sequence-specific DNA binding"/>
    <property type="evidence" value="ECO:0007669"/>
    <property type="project" value="UniProtKB-ARBA"/>
</dbReference>
<keyword evidence="4" id="KW-0902">Two-component regulatory system</keyword>
<dbReference type="OrthoDB" id="9793321at2"/>
<keyword evidence="13" id="KW-1185">Reference proteome</keyword>
<dbReference type="InterPro" id="IPR001789">
    <property type="entry name" value="Sig_transdc_resp-reg_receiver"/>
</dbReference>
<dbReference type="STRING" id="316067.Geob_3647"/>
<keyword evidence="2" id="KW-0963">Cytoplasm</keyword>
<dbReference type="Gene3D" id="6.10.250.690">
    <property type="match status" value="1"/>
</dbReference>
<dbReference type="InterPro" id="IPR016032">
    <property type="entry name" value="Sig_transdc_resp-reg_C-effctor"/>
</dbReference>
<dbReference type="SMART" id="SM00448">
    <property type="entry name" value="REC"/>
    <property type="match status" value="1"/>
</dbReference>
<dbReference type="HOGENOM" id="CLU_000445_30_4_7"/>
<dbReference type="InterPro" id="IPR001867">
    <property type="entry name" value="OmpR/PhoB-type_DNA-bd"/>
</dbReference>
<keyword evidence="5" id="KW-0805">Transcription regulation</keyword>
<dbReference type="GO" id="GO:0042802">
    <property type="term" value="F:identical protein binding"/>
    <property type="evidence" value="ECO:0007669"/>
    <property type="project" value="UniProtKB-ARBA"/>
</dbReference>
<dbReference type="eggNOG" id="COG0745">
    <property type="taxonomic scope" value="Bacteria"/>
</dbReference>
<organism evidence="12 13">
    <name type="scientific">Geotalea daltonii (strain DSM 22248 / JCM 15807 / FRC-32)</name>
    <name type="common">Geobacter daltonii</name>
    <dbReference type="NCBI Taxonomy" id="316067"/>
    <lineage>
        <taxon>Bacteria</taxon>
        <taxon>Pseudomonadati</taxon>
        <taxon>Thermodesulfobacteriota</taxon>
        <taxon>Desulfuromonadia</taxon>
        <taxon>Geobacterales</taxon>
        <taxon>Geobacteraceae</taxon>
        <taxon>Geotalea</taxon>
    </lineage>
</organism>
<keyword evidence="7" id="KW-0804">Transcription</keyword>
<name>B9M6W7_GEODF</name>
<dbReference type="KEGG" id="geo:Geob_3647"/>
<feature type="DNA-binding region" description="OmpR/PhoB-type" evidence="9">
    <location>
        <begin position="125"/>
        <end position="224"/>
    </location>
</feature>
<dbReference type="SMART" id="SM00862">
    <property type="entry name" value="Trans_reg_C"/>
    <property type="match status" value="1"/>
</dbReference>
<dbReference type="EMBL" id="CP001390">
    <property type="protein sequence ID" value="ACM21988.1"/>
    <property type="molecule type" value="Genomic_DNA"/>
</dbReference>
<dbReference type="Pfam" id="PF00486">
    <property type="entry name" value="Trans_reg_C"/>
    <property type="match status" value="1"/>
</dbReference>
<dbReference type="GO" id="GO:0000156">
    <property type="term" value="F:phosphorelay response regulator activity"/>
    <property type="evidence" value="ECO:0007669"/>
    <property type="project" value="TreeGrafter"/>
</dbReference>
<dbReference type="PANTHER" id="PTHR48111">
    <property type="entry name" value="REGULATOR OF RPOS"/>
    <property type="match status" value="1"/>
</dbReference>
<evidence type="ECO:0000256" key="1">
    <source>
        <dbReference type="ARBA" id="ARBA00004496"/>
    </source>
</evidence>
<evidence type="ECO:0000259" key="11">
    <source>
        <dbReference type="PROSITE" id="PS51755"/>
    </source>
</evidence>
<evidence type="ECO:0000313" key="12">
    <source>
        <dbReference type="EMBL" id="ACM21988.1"/>
    </source>
</evidence>
<sequence>MKPRIMIVEDEPGIVDAIQYALETEGFETLCFPSGTQVVSSLADHAVDLIILDVGLPDMSGFELCKQIRQLRSVPIIFLTARADEIDRIVGLEIGADDYITKPFSPREVSARVKAVLRRTGTGNKPSPCTGTFAVNESKRQISYLGRVLDLSRYEFDILKTFIRRPGHVFSRDQLMQIVWEHPDCSLDRTIDAHIKNIRAKLRTIEPGKDPIVTYRGTGYALREDL</sequence>
<dbReference type="Gene3D" id="3.40.50.2300">
    <property type="match status" value="1"/>
</dbReference>
<gene>
    <name evidence="12" type="primary">creB</name>
    <name evidence="12" type="ordered locus">Geob_3647</name>
</gene>
<dbReference type="InterPro" id="IPR036388">
    <property type="entry name" value="WH-like_DNA-bd_sf"/>
</dbReference>
<dbReference type="Proteomes" id="UP000007721">
    <property type="component" value="Chromosome"/>
</dbReference>
<accession>B9M6W7</accession>
<feature type="modified residue" description="4-aspartylphosphate" evidence="8">
    <location>
        <position position="53"/>
    </location>
</feature>
<keyword evidence="6 9" id="KW-0238">DNA-binding</keyword>
<comment type="subcellular location">
    <subcellularLocation>
        <location evidence="1">Cytoplasm</location>
    </subcellularLocation>
</comment>
<evidence type="ECO:0000256" key="7">
    <source>
        <dbReference type="ARBA" id="ARBA00023163"/>
    </source>
</evidence>
<feature type="domain" description="OmpR/PhoB-type" evidence="11">
    <location>
        <begin position="125"/>
        <end position="224"/>
    </location>
</feature>
<dbReference type="GO" id="GO:0032993">
    <property type="term" value="C:protein-DNA complex"/>
    <property type="evidence" value="ECO:0007669"/>
    <property type="project" value="TreeGrafter"/>
</dbReference>
<evidence type="ECO:0000256" key="9">
    <source>
        <dbReference type="PROSITE-ProRule" id="PRU01091"/>
    </source>
</evidence>
<feature type="domain" description="Response regulatory" evidence="10">
    <location>
        <begin position="4"/>
        <end position="117"/>
    </location>
</feature>
<evidence type="ECO:0000313" key="13">
    <source>
        <dbReference type="Proteomes" id="UP000007721"/>
    </source>
</evidence>
<dbReference type="AlphaFoldDB" id="B9M6W7"/>
<evidence type="ECO:0000256" key="3">
    <source>
        <dbReference type="ARBA" id="ARBA00022553"/>
    </source>
</evidence>
<protein>
    <submittedName>
        <fullName evidence="12">Winged helix-turn-helix transcriptional response regulator CreB</fullName>
    </submittedName>
</protein>
<evidence type="ECO:0000256" key="4">
    <source>
        <dbReference type="ARBA" id="ARBA00023012"/>
    </source>
</evidence>
<dbReference type="PROSITE" id="PS50110">
    <property type="entry name" value="RESPONSE_REGULATORY"/>
    <property type="match status" value="1"/>
</dbReference>
<dbReference type="RefSeq" id="WP_012648714.1">
    <property type="nucleotide sequence ID" value="NC_011979.1"/>
</dbReference>
<dbReference type="SUPFAM" id="SSF46894">
    <property type="entry name" value="C-terminal effector domain of the bipartite response regulators"/>
    <property type="match status" value="1"/>
</dbReference>
<evidence type="ECO:0000259" key="10">
    <source>
        <dbReference type="PROSITE" id="PS50110"/>
    </source>
</evidence>
<dbReference type="CDD" id="cd00383">
    <property type="entry name" value="trans_reg_C"/>
    <property type="match status" value="1"/>
</dbReference>
<dbReference type="InterPro" id="IPR039420">
    <property type="entry name" value="WalR-like"/>
</dbReference>
<dbReference type="Gene3D" id="1.10.10.10">
    <property type="entry name" value="Winged helix-like DNA-binding domain superfamily/Winged helix DNA-binding domain"/>
    <property type="match status" value="1"/>
</dbReference>
<dbReference type="PROSITE" id="PS51755">
    <property type="entry name" value="OMPR_PHOB"/>
    <property type="match status" value="1"/>
</dbReference>
<evidence type="ECO:0000256" key="8">
    <source>
        <dbReference type="PROSITE-ProRule" id="PRU00169"/>
    </source>
</evidence>
<dbReference type="FunFam" id="3.40.50.2300:FF:000021">
    <property type="entry name" value="Two-component system response regulator KdpE"/>
    <property type="match status" value="1"/>
</dbReference>
<evidence type="ECO:0000256" key="6">
    <source>
        <dbReference type="ARBA" id="ARBA00023125"/>
    </source>
</evidence>
<dbReference type="SUPFAM" id="SSF52172">
    <property type="entry name" value="CheY-like"/>
    <property type="match status" value="1"/>
</dbReference>
<evidence type="ECO:0000256" key="2">
    <source>
        <dbReference type="ARBA" id="ARBA00022490"/>
    </source>
</evidence>
<dbReference type="GO" id="GO:0005829">
    <property type="term" value="C:cytosol"/>
    <property type="evidence" value="ECO:0007669"/>
    <property type="project" value="TreeGrafter"/>
</dbReference>
<proteinExistence type="predicted"/>
<reference evidence="12 13" key="1">
    <citation type="submission" date="2009-01" db="EMBL/GenBank/DDBJ databases">
        <title>Complete sequence of Geobacter sp. FRC-32.</title>
        <authorList>
            <consortium name="US DOE Joint Genome Institute"/>
            <person name="Lucas S."/>
            <person name="Copeland A."/>
            <person name="Lapidus A."/>
            <person name="Glavina del Rio T."/>
            <person name="Dalin E."/>
            <person name="Tice H."/>
            <person name="Bruce D."/>
            <person name="Goodwin L."/>
            <person name="Pitluck S."/>
            <person name="Saunders E."/>
            <person name="Brettin T."/>
            <person name="Detter J.C."/>
            <person name="Han C."/>
            <person name="Larimer F."/>
            <person name="Land M."/>
            <person name="Hauser L."/>
            <person name="Kyrpides N."/>
            <person name="Ovchinnikova G."/>
            <person name="Kostka J."/>
            <person name="Richardson P."/>
        </authorList>
    </citation>
    <scope>NUCLEOTIDE SEQUENCE [LARGE SCALE GENOMIC DNA]</scope>
    <source>
        <strain evidence="13">DSM 22248 / JCM 15807 / FRC-32</strain>
    </source>
</reference>
<dbReference type="NCBIfam" id="NF008296">
    <property type="entry name" value="PRK11083.1"/>
    <property type="match status" value="1"/>
</dbReference>
<dbReference type="GO" id="GO:0045893">
    <property type="term" value="P:positive regulation of DNA-templated transcription"/>
    <property type="evidence" value="ECO:0007669"/>
    <property type="project" value="UniProtKB-ARBA"/>
</dbReference>
<dbReference type="Pfam" id="PF00072">
    <property type="entry name" value="Response_reg"/>
    <property type="match status" value="1"/>
</dbReference>
<keyword evidence="3 8" id="KW-0597">Phosphoprotein</keyword>
<dbReference type="PANTHER" id="PTHR48111:SF6">
    <property type="entry name" value="TRANSCRIPTIONAL REGULATORY PROTEIN CREB"/>
    <property type="match status" value="1"/>
</dbReference>